<feature type="compositionally biased region" description="Basic and acidic residues" evidence="1">
    <location>
        <begin position="1"/>
        <end position="11"/>
    </location>
</feature>
<accession>A0A8J4SZL0</accession>
<feature type="region of interest" description="Disordered" evidence="1">
    <location>
        <begin position="41"/>
        <end position="103"/>
    </location>
</feature>
<name>A0A8J4SZL0_CLAMG</name>
<feature type="region of interest" description="Disordered" evidence="1">
    <location>
        <begin position="1"/>
        <end position="22"/>
    </location>
</feature>
<keyword evidence="3" id="KW-1185">Reference proteome</keyword>
<gene>
    <name evidence="2" type="ORF">DAT39_023567</name>
</gene>
<feature type="compositionally biased region" description="Low complexity" evidence="1">
    <location>
        <begin position="12"/>
        <end position="22"/>
    </location>
</feature>
<evidence type="ECO:0000313" key="3">
    <source>
        <dbReference type="Proteomes" id="UP000727407"/>
    </source>
</evidence>
<sequence length="115" mass="12629">MRGEPASREELPCPWRPRGPGRRLPLAGLVFQSTSIEAWRAPRLGGPEAPPESFRPRRNGPFSRYVQNGHNGRNRVKTGPSAPVGTPQSGRNRFVPGGKARSRDTCKMVIMAENG</sequence>
<dbReference type="Proteomes" id="UP000727407">
    <property type="component" value="Unassembled WGS sequence"/>
</dbReference>
<dbReference type="EMBL" id="QNUK01002077">
    <property type="protein sequence ID" value="KAF5879931.1"/>
    <property type="molecule type" value="Genomic_DNA"/>
</dbReference>
<proteinExistence type="predicted"/>
<organism evidence="2 3">
    <name type="scientific">Clarias magur</name>
    <name type="common">Asian catfish</name>
    <name type="synonym">Macropteronotus magur</name>
    <dbReference type="NCBI Taxonomy" id="1594786"/>
    <lineage>
        <taxon>Eukaryota</taxon>
        <taxon>Metazoa</taxon>
        <taxon>Chordata</taxon>
        <taxon>Craniata</taxon>
        <taxon>Vertebrata</taxon>
        <taxon>Euteleostomi</taxon>
        <taxon>Actinopterygii</taxon>
        <taxon>Neopterygii</taxon>
        <taxon>Teleostei</taxon>
        <taxon>Ostariophysi</taxon>
        <taxon>Siluriformes</taxon>
        <taxon>Clariidae</taxon>
        <taxon>Clarias</taxon>
    </lineage>
</organism>
<evidence type="ECO:0000313" key="2">
    <source>
        <dbReference type="EMBL" id="KAF5879931.1"/>
    </source>
</evidence>
<evidence type="ECO:0000256" key="1">
    <source>
        <dbReference type="SAM" id="MobiDB-lite"/>
    </source>
</evidence>
<protein>
    <submittedName>
        <fullName evidence="2">Uncharacterized protein</fullName>
    </submittedName>
</protein>
<comment type="caution">
    <text evidence="2">The sequence shown here is derived from an EMBL/GenBank/DDBJ whole genome shotgun (WGS) entry which is preliminary data.</text>
</comment>
<dbReference type="AlphaFoldDB" id="A0A8J4SZL0"/>
<reference evidence="2" key="1">
    <citation type="submission" date="2020-07" db="EMBL/GenBank/DDBJ databases">
        <title>Clarias magur genome sequencing, assembly and annotation.</title>
        <authorList>
            <person name="Kushwaha B."/>
            <person name="Kumar R."/>
            <person name="Das P."/>
            <person name="Joshi C.G."/>
            <person name="Kumar D."/>
            <person name="Nagpure N.S."/>
            <person name="Pandey M."/>
            <person name="Agarwal S."/>
            <person name="Srivastava S."/>
            <person name="Singh M."/>
            <person name="Sahoo L."/>
            <person name="Jayasankar P."/>
            <person name="Meher P.K."/>
            <person name="Koringa P.G."/>
            <person name="Iquebal M.A."/>
            <person name="Das S.P."/>
            <person name="Bit A."/>
            <person name="Patnaik S."/>
            <person name="Patel N."/>
            <person name="Shah T.M."/>
            <person name="Hinsu A."/>
            <person name="Jena J.K."/>
        </authorList>
    </citation>
    <scope>NUCLEOTIDE SEQUENCE</scope>
    <source>
        <strain evidence="2">CIFAMagur01</strain>
        <tissue evidence="2">Testis</tissue>
    </source>
</reference>